<evidence type="ECO:0000313" key="2">
    <source>
        <dbReference type="EMBL" id="PYI64376.1"/>
    </source>
</evidence>
<feature type="transmembrane region" description="Helical" evidence="1">
    <location>
        <begin position="7"/>
        <end position="27"/>
    </location>
</feature>
<comment type="caution">
    <text evidence="2">The sequence shown here is derived from an EMBL/GenBank/DDBJ whole genome shotgun (WGS) entry which is preliminary data.</text>
</comment>
<dbReference type="EMBL" id="QJVD01000054">
    <property type="protein sequence ID" value="PYI64376.1"/>
    <property type="molecule type" value="Genomic_DNA"/>
</dbReference>
<name>A0A2V5LRZ5_9MICC</name>
<keyword evidence="1" id="KW-0472">Membrane</keyword>
<reference evidence="2 3" key="1">
    <citation type="submission" date="2018-05" db="EMBL/GenBank/DDBJ databases">
        <title>Genetic diversity of glacier-inhabiting Cryobacterium bacteria in China and description of Cryobacterium mengkeensis sp. nov. and Arthrobacter glacialis sp. nov.</title>
        <authorList>
            <person name="Liu Q."/>
            <person name="Xin Y.-H."/>
        </authorList>
    </citation>
    <scope>NUCLEOTIDE SEQUENCE [LARGE SCALE GENOMIC DNA]</scope>
    <source>
        <strain evidence="2 3">LI2</strain>
    </source>
</reference>
<evidence type="ECO:0000313" key="3">
    <source>
        <dbReference type="Proteomes" id="UP000247832"/>
    </source>
</evidence>
<keyword evidence="1" id="KW-1133">Transmembrane helix</keyword>
<organism evidence="2 3">
    <name type="scientific">Arthrobacter livingstonensis</name>
    <dbReference type="NCBI Taxonomy" id="670078"/>
    <lineage>
        <taxon>Bacteria</taxon>
        <taxon>Bacillati</taxon>
        <taxon>Actinomycetota</taxon>
        <taxon>Actinomycetes</taxon>
        <taxon>Micrococcales</taxon>
        <taxon>Micrococcaceae</taxon>
        <taxon>Arthrobacter</taxon>
    </lineage>
</organism>
<evidence type="ECO:0000256" key="1">
    <source>
        <dbReference type="SAM" id="Phobius"/>
    </source>
</evidence>
<keyword evidence="3" id="KW-1185">Reference proteome</keyword>
<protein>
    <submittedName>
        <fullName evidence="2">Uncharacterized protein</fullName>
    </submittedName>
</protein>
<proteinExistence type="predicted"/>
<dbReference type="RefSeq" id="WP_110503143.1">
    <property type="nucleotide sequence ID" value="NZ_QJVD01000054.1"/>
</dbReference>
<dbReference type="OrthoDB" id="9872518at2"/>
<sequence length="65" mass="6972">MKIFELARVTLIFLGIGVVSRVIIGLITLNEQGLTWKAMLTFALAAACLVGVTLGTLAKKRNTPD</sequence>
<accession>A0A2V5LRZ5</accession>
<dbReference type="AlphaFoldDB" id="A0A2V5LRZ5"/>
<dbReference type="Proteomes" id="UP000247832">
    <property type="component" value="Unassembled WGS sequence"/>
</dbReference>
<keyword evidence="1" id="KW-0812">Transmembrane</keyword>
<feature type="transmembrane region" description="Helical" evidence="1">
    <location>
        <begin position="39"/>
        <end position="58"/>
    </location>
</feature>
<gene>
    <name evidence="2" type="ORF">CVV68_22090</name>
</gene>